<feature type="domain" description="Aerotolerance regulator N-terminal" evidence="2">
    <location>
        <begin position="1"/>
        <end position="76"/>
    </location>
</feature>
<protein>
    <submittedName>
        <fullName evidence="3">N-terminal double-transmembrane domain-containing protein</fullName>
    </submittedName>
</protein>
<dbReference type="Gene3D" id="2.60.40.10">
    <property type="entry name" value="Immunoglobulins"/>
    <property type="match status" value="1"/>
</dbReference>
<keyword evidence="1 3" id="KW-0812">Transmembrane</keyword>
<dbReference type="AlphaFoldDB" id="A0A1I2JKM0"/>
<accession>A0A1I2JKM0</accession>
<dbReference type="PANTHER" id="PTHR37464:SF1">
    <property type="entry name" value="BLL2463 PROTEIN"/>
    <property type="match status" value="1"/>
</dbReference>
<dbReference type="Pfam" id="PF07584">
    <property type="entry name" value="BatA"/>
    <property type="match status" value="1"/>
</dbReference>
<dbReference type="InterPro" id="IPR013783">
    <property type="entry name" value="Ig-like_fold"/>
</dbReference>
<dbReference type="RefSeq" id="WP_091549172.1">
    <property type="nucleotide sequence ID" value="NZ_FONY01000050.1"/>
</dbReference>
<feature type="transmembrane region" description="Helical" evidence="1">
    <location>
        <begin position="666"/>
        <end position="688"/>
    </location>
</feature>
<keyword evidence="1" id="KW-0472">Membrane</keyword>
<dbReference type="NCBIfam" id="TIGR02226">
    <property type="entry name" value="two_anch"/>
    <property type="match status" value="1"/>
</dbReference>
<proteinExistence type="predicted"/>
<dbReference type="InterPro" id="IPR024163">
    <property type="entry name" value="Aerotolerance_reg_N"/>
</dbReference>
<gene>
    <name evidence="3" type="ORF">SAMN04488541_10506</name>
</gene>
<evidence type="ECO:0000259" key="2">
    <source>
        <dbReference type="Pfam" id="PF07584"/>
    </source>
</evidence>
<reference evidence="3 4" key="1">
    <citation type="submission" date="2016-10" db="EMBL/GenBank/DDBJ databases">
        <authorList>
            <person name="de Groot N.N."/>
        </authorList>
    </citation>
    <scope>NUCLEOTIDE SEQUENCE [LARGE SCALE GENOMIC DNA]</scope>
    <source>
        <strain>GEY</strain>
        <strain evidence="4">DSM 9560</strain>
    </source>
</reference>
<dbReference type="PANTHER" id="PTHR37464">
    <property type="entry name" value="BLL2463 PROTEIN"/>
    <property type="match status" value="1"/>
</dbReference>
<dbReference type="EMBL" id="FONY01000050">
    <property type="protein sequence ID" value="SFF53211.1"/>
    <property type="molecule type" value="Genomic_DNA"/>
</dbReference>
<dbReference type="OrthoDB" id="9810200at2"/>
<name>A0A1I2JKM0_9BACT</name>
<dbReference type="InterPro" id="IPR011933">
    <property type="entry name" value="Double_TM_dom"/>
</dbReference>
<sequence length="691" mass="78098">MTFLYPTFLFAIGLIAIPIIIHFFNFQRPKKVYFTNIDFLKQVKAISNSKNKLKNLLVLLARCLFITALALAFAQPIIPNQSVNATQQSNYVSVYVDNSFSMQSEQDNKKLLDLSLTYTDQLLKVFPKSAVFSLLTNSFDADLNFFFEASKINDRLNKIDYSNSSRDFKNIYNKQLTNLQNNTSDKSNHIFWFSDFQKSNGSLENLTLDSTNNFYLIPLRPSETSNIYVDSIWLENPFVKVNENNTLHIKVNHFGTNGVTDKIVKFFIEGNQVSSSTVTIDANASQTIALNFAVTDAGAKRCKITLDDYPVTFDNDYYFTLRVAPEIRIAHITSDNTPYIANVYANEPFFKVKQFSINAVDYSQLPTSNLVILQSIKDIDNALQVALRNFLSKGGTVVLFPSDNANTESYANAFGLPIRNMPPAAPNTQMLGLNPPDAQNPFFTGVFEKISPTMSTPQAIPVINWGNVGAKILNFKNDLPFCSVFNSGAENGKVYLFASPLDTKYSDFAKHSLFVPVMYKIALASRNNNERLAYNFTENVATITLEDSVMQGSSRNDIFKIVPTDSTNKVGLEIITPQRIADGKLIIDIPKTNMEAGNYVVIRKSDNRPIANIAFNYDKRESVFETYSSEELKRIFAGKKNVQIFEAIDNEKFGNEFKEKNVAFPLWRYMLYAALAFLLIEVSLIRFWKTV</sequence>
<feature type="transmembrane region" description="Helical" evidence="1">
    <location>
        <begin position="6"/>
        <end position="24"/>
    </location>
</feature>
<evidence type="ECO:0000313" key="3">
    <source>
        <dbReference type="EMBL" id="SFF53211.1"/>
    </source>
</evidence>
<organism evidence="3 4">
    <name type="scientific">Thermoflexibacter ruber</name>
    <dbReference type="NCBI Taxonomy" id="1003"/>
    <lineage>
        <taxon>Bacteria</taxon>
        <taxon>Pseudomonadati</taxon>
        <taxon>Bacteroidota</taxon>
        <taxon>Cytophagia</taxon>
        <taxon>Cytophagales</taxon>
        <taxon>Thermoflexibacteraceae</taxon>
        <taxon>Thermoflexibacter</taxon>
    </lineage>
</organism>
<keyword evidence="4" id="KW-1185">Reference proteome</keyword>
<dbReference type="STRING" id="1003.SAMN04488541_10506"/>
<dbReference type="Proteomes" id="UP000199513">
    <property type="component" value="Unassembled WGS sequence"/>
</dbReference>
<keyword evidence="1" id="KW-1133">Transmembrane helix</keyword>
<evidence type="ECO:0000256" key="1">
    <source>
        <dbReference type="SAM" id="Phobius"/>
    </source>
</evidence>
<evidence type="ECO:0000313" key="4">
    <source>
        <dbReference type="Proteomes" id="UP000199513"/>
    </source>
</evidence>
<feature type="transmembrane region" description="Helical" evidence="1">
    <location>
        <begin position="56"/>
        <end position="78"/>
    </location>
</feature>